<organism evidence="2 3">
    <name type="scientific">Nonomuraea jabiensis</name>
    <dbReference type="NCBI Taxonomy" id="882448"/>
    <lineage>
        <taxon>Bacteria</taxon>
        <taxon>Bacillati</taxon>
        <taxon>Actinomycetota</taxon>
        <taxon>Actinomycetes</taxon>
        <taxon>Streptosporangiales</taxon>
        <taxon>Streptosporangiaceae</taxon>
        <taxon>Nonomuraea</taxon>
    </lineage>
</organism>
<dbReference type="InterPro" id="IPR036291">
    <property type="entry name" value="NAD(P)-bd_dom_sf"/>
</dbReference>
<gene>
    <name evidence="2" type="ORF">HD596_009994</name>
</gene>
<dbReference type="SUPFAM" id="SSF51735">
    <property type="entry name" value="NAD(P)-binding Rossmann-fold domains"/>
    <property type="match status" value="1"/>
</dbReference>
<dbReference type="InterPro" id="IPR052228">
    <property type="entry name" value="Sec_Metab_Biosynth_Oxidored"/>
</dbReference>
<keyword evidence="3" id="KW-1185">Reference proteome</keyword>
<dbReference type="PANTHER" id="PTHR47534">
    <property type="entry name" value="YALI0E05731P"/>
    <property type="match status" value="1"/>
</dbReference>
<evidence type="ECO:0000313" key="3">
    <source>
        <dbReference type="Proteomes" id="UP000579153"/>
    </source>
</evidence>
<evidence type="ECO:0000256" key="1">
    <source>
        <dbReference type="ARBA" id="ARBA00023002"/>
    </source>
</evidence>
<evidence type="ECO:0000313" key="2">
    <source>
        <dbReference type="EMBL" id="MBB5783238.1"/>
    </source>
</evidence>
<dbReference type="AlphaFoldDB" id="A0A7W9LGV2"/>
<keyword evidence="1" id="KW-0560">Oxidoreductase</keyword>
<dbReference type="PRINTS" id="PR00081">
    <property type="entry name" value="GDHRDH"/>
</dbReference>
<reference evidence="2 3" key="1">
    <citation type="submission" date="2020-08" db="EMBL/GenBank/DDBJ databases">
        <title>Sequencing the genomes of 1000 actinobacteria strains.</title>
        <authorList>
            <person name="Klenk H.-P."/>
        </authorList>
    </citation>
    <scope>NUCLEOTIDE SEQUENCE [LARGE SCALE GENOMIC DNA]</scope>
    <source>
        <strain evidence="2 3">DSM 45507</strain>
    </source>
</reference>
<comment type="caution">
    <text evidence="2">The sequence shown here is derived from an EMBL/GenBank/DDBJ whole genome shotgun (WGS) entry which is preliminary data.</text>
</comment>
<name>A0A7W9LGV2_9ACTN</name>
<sequence>MATAVITGGNDGIGRALADTYLERGHQVLVIGRDRGKGQAFLDAATGHGAGDRARFLQADLSLVTENKRALAWITRTYPSIDVLVLGARYHRSNRVETAEGFESNFALYYLSRFLLSHGLVGPLSRAPHPVILNFGGAGQTGPVRWDDLQLRRDYPGTGALGHSAKLCDLLGVSFIRIHHDTPVRYVLNHPGVVATSFAGEYDQATATQVERLKTIGKTTAQAVAQILPYLDDPPARLTAVLEGERVPTDTGAFDPAEATRLHEITRKLLAE</sequence>
<dbReference type="RefSeq" id="WP_185076214.1">
    <property type="nucleotide sequence ID" value="NZ_JACHMB010000001.1"/>
</dbReference>
<proteinExistence type="predicted"/>
<dbReference type="Gene3D" id="3.40.50.720">
    <property type="entry name" value="NAD(P)-binding Rossmann-like Domain"/>
    <property type="match status" value="1"/>
</dbReference>
<dbReference type="Proteomes" id="UP000579153">
    <property type="component" value="Unassembled WGS sequence"/>
</dbReference>
<dbReference type="InterPro" id="IPR002347">
    <property type="entry name" value="SDR_fam"/>
</dbReference>
<accession>A0A7W9LGV2</accession>
<dbReference type="GO" id="GO:0016491">
    <property type="term" value="F:oxidoreductase activity"/>
    <property type="evidence" value="ECO:0007669"/>
    <property type="project" value="UniProtKB-KW"/>
</dbReference>
<protein>
    <submittedName>
        <fullName evidence="2">NAD(P)-dependent dehydrogenase (Short-subunit alcohol dehydrogenase family)</fullName>
    </submittedName>
</protein>
<dbReference type="PANTHER" id="PTHR47534:SF3">
    <property type="entry name" value="ALCOHOL DEHYDROGENASE-LIKE C-TERMINAL DOMAIN-CONTAINING PROTEIN"/>
    <property type="match status" value="1"/>
</dbReference>
<dbReference type="EMBL" id="JACHMB010000001">
    <property type="protein sequence ID" value="MBB5783238.1"/>
    <property type="molecule type" value="Genomic_DNA"/>
</dbReference>
<dbReference type="Pfam" id="PF00106">
    <property type="entry name" value="adh_short"/>
    <property type="match status" value="1"/>
</dbReference>